<accession>A0A1I5HQE0</accession>
<dbReference type="STRING" id="1527.SAMN04489757_13312"/>
<protein>
    <submittedName>
        <fullName evidence="1">Uncharacterized protein</fullName>
    </submittedName>
</protein>
<sequence>MSIVIEKGKYSILVFLINKTEVMVCYEHYSKYE</sequence>
<keyword evidence="2" id="KW-1185">Reference proteome</keyword>
<gene>
    <name evidence="1" type="ORF">SAMN04489757_13312</name>
</gene>
<dbReference type="Proteomes" id="UP000198806">
    <property type="component" value="Unassembled WGS sequence"/>
</dbReference>
<proteinExistence type="predicted"/>
<organism evidence="1 2">
    <name type="scientific">Anaerocolumna aminovalerica</name>
    <dbReference type="NCBI Taxonomy" id="1527"/>
    <lineage>
        <taxon>Bacteria</taxon>
        <taxon>Bacillati</taxon>
        <taxon>Bacillota</taxon>
        <taxon>Clostridia</taxon>
        <taxon>Lachnospirales</taxon>
        <taxon>Lachnospiraceae</taxon>
        <taxon>Anaerocolumna</taxon>
    </lineage>
</organism>
<dbReference type="EMBL" id="FOWD01000033">
    <property type="protein sequence ID" value="SFO50512.1"/>
    <property type="molecule type" value="Genomic_DNA"/>
</dbReference>
<name>A0A1I5HQE0_9FIRM</name>
<evidence type="ECO:0000313" key="1">
    <source>
        <dbReference type="EMBL" id="SFO50512.1"/>
    </source>
</evidence>
<dbReference type="AlphaFoldDB" id="A0A1I5HQE0"/>
<evidence type="ECO:0000313" key="2">
    <source>
        <dbReference type="Proteomes" id="UP000198806"/>
    </source>
</evidence>
<reference evidence="1 2" key="1">
    <citation type="submission" date="2016-10" db="EMBL/GenBank/DDBJ databases">
        <authorList>
            <person name="de Groot N.N."/>
        </authorList>
    </citation>
    <scope>NUCLEOTIDE SEQUENCE [LARGE SCALE GENOMIC DNA]</scope>
    <source>
        <strain evidence="1 2">DSM 1283</strain>
    </source>
</reference>